<organism evidence="1 2">
    <name type="scientific">Oceanobacillus arenosus</name>
    <dbReference type="NCBI Taxonomy" id="1229153"/>
    <lineage>
        <taxon>Bacteria</taxon>
        <taxon>Bacillati</taxon>
        <taxon>Bacillota</taxon>
        <taxon>Bacilli</taxon>
        <taxon>Bacillales</taxon>
        <taxon>Bacillaceae</taxon>
        <taxon>Oceanobacillus</taxon>
    </lineage>
</organism>
<dbReference type="AlphaFoldDB" id="A0A3D8PXK3"/>
<evidence type="ECO:0000313" key="2">
    <source>
        <dbReference type="Proteomes" id="UP000257143"/>
    </source>
</evidence>
<reference evidence="2" key="1">
    <citation type="submission" date="2017-11" db="EMBL/GenBank/DDBJ databases">
        <authorList>
            <person name="Zhu W."/>
        </authorList>
    </citation>
    <scope>NUCLEOTIDE SEQUENCE [LARGE SCALE GENOMIC DNA]</scope>
    <source>
        <strain evidence="2">CAU 1183</strain>
    </source>
</reference>
<gene>
    <name evidence="1" type="ORF">CWR48_04530</name>
</gene>
<comment type="caution">
    <text evidence="1">The sequence shown here is derived from an EMBL/GenBank/DDBJ whole genome shotgun (WGS) entry which is preliminary data.</text>
</comment>
<sequence>MYFFRWDYAVVLFIIFLKRGDSIILSKGRRAGDSYGKSENVESIAFFARGSAQALWMRDCQSENQLCA</sequence>
<dbReference type="EMBL" id="PIOC01000006">
    <property type="protein sequence ID" value="RDW20876.1"/>
    <property type="molecule type" value="Genomic_DNA"/>
</dbReference>
<name>A0A3D8PXK3_9BACI</name>
<dbReference type="Proteomes" id="UP000257143">
    <property type="component" value="Unassembled WGS sequence"/>
</dbReference>
<keyword evidence="2" id="KW-1185">Reference proteome</keyword>
<protein>
    <submittedName>
        <fullName evidence="1">Uncharacterized protein</fullName>
    </submittedName>
</protein>
<proteinExistence type="predicted"/>
<evidence type="ECO:0000313" key="1">
    <source>
        <dbReference type="EMBL" id="RDW20876.1"/>
    </source>
</evidence>
<accession>A0A3D8PXK3</accession>